<dbReference type="AlphaFoldDB" id="A0A8K0KWR9"/>
<organism evidence="2 3">
    <name type="scientific">Elsinoe batatas</name>
    <dbReference type="NCBI Taxonomy" id="2601811"/>
    <lineage>
        <taxon>Eukaryota</taxon>
        <taxon>Fungi</taxon>
        <taxon>Dikarya</taxon>
        <taxon>Ascomycota</taxon>
        <taxon>Pezizomycotina</taxon>
        <taxon>Dothideomycetes</taxon>
        <taxon>Dothideomycetidae</taxon>
        <taxon>Myriangiales</taxon>
        <taxon>Elsinoaceae</taxon>
        <taxon>Elsinoe</taxon>
    </lineage>
</organism>
<sequence>MSRIPNAILSSRRTHNFFYTYQVLSSFIFEVLYHCHPRPHPPNYYQQAATVLPASRISYQQANPAHQIHVVPTMCRTIYLAYDCGCQVKKRLSVCRGTFGCEKTGFDDAGRPYTDTRVYCHGNFGMIFPQHKLCAVCAAQSDITQRYQDQDALQAMIDNFTHSLEVMIELEVPEVETIKRIEERLDQAQQVLRHLKDTDFEFGTELLKKYPVPWPDEQTPLRRPVKSPKLNGGSLLRVEVKPEDVVEPDDQEIIDLGPNDGGTTFAESLQAYVERNTAVSYPDREPLEEDIDETVQQEGEYWDYGSAIASEEAGWASWYATHEGTESDHDQTEYFDEGVTSTEHLNGERTTRAYHTSGKDKEGQGLATISPSQTLTLRNRPVTPEAERLQASEGLMFKSPIKDLAAGLYIPTGSVKSLQLIGKFSFEQLPVLPASDPPSPLDILSNNDPIDPPHSTSENDDSKYPSKIPTPRGKKMTIKKTRSYQQSVQGKVDLEQHRNNAHHYQGHYNTDNYTEDADDAMIRRDSGCVLDDSALEESQGYWGVGYWNWTSTGT</sequence>
<proteinExistence type="predicted"/>
<keyword evidence="3" id="KW-1185">Reference proteome</keyword>
<comment type="caution">
    <text evidence="2">The sequence shown here is derived from an EMBL/GenBank/DDBJ whole genome shotgun (WGS) entry which is preliminary data.</text>
</comment>
<dbReference type="OrthoDB" id="10438165at2759"/>
<reference evidence="2" key="1">
    <citation type="submission" date="2021-07" db="EMBL/GenBank/DDBJ databases">
        <title>Elsinoe batatas strain:CRI-CJ2 Genome sequencing and assembly.</title>
        <authorList>
            <person name="Huang L."/>
        </authorList>
    </citation>
    <scope>NUCLEOTIDE SEQUENCE</scope>
    <source>
        <strain evidence="2">CRI-CJ2</strain>
    </source>
</reference>
<dbReference type="Proteomes" id="UP000809789">
    <property type="component" value="Unassembled WGS sequence"/>
</dbReference>
<dbReference type="EMBL" id="JAESVG020000009">
    <property type="protein sequence ID" value="KAG8624710.1"/>
    <property type="molecule type" value="Genomic_DNA"/>
</dbReference>
<evidence type="ECO:0000313" key="3">
    <source>
        <dbReference type="Proteomes" id="UP000809789"/>
    </source>
</evidence>
<protein>
    <submittedName>
        <fullName evidence="2">Uncharacterized protein</fullName>
    </submittedName>
</protein>
<evidence type="ECO:0000256" key="1">
    <source>
        <dbReference type="SAM" id="MobiDB-lite"/>
    </source>
</evidence>
<name>A0A8K0KWR9_9PEZI</name>
<gene>
    <name evidence="2" type="ORF">KVT40_007777</name>
</gene>
<evidence type="ECO:0000313" key="2">
    <source>
        <dbReference type="EMBL" id="KAG8624710.1"/>
    </source>
</evidence>
<accession>A0A8K0KWR9</accession>
<feature type="region of interest" description="Disordered" evidence="1">
    <location>
        <begin position="437"/>
        <end position="479"/>
    </location>
</feature>